<sequence length="386" mass="41030">MSQVNVSPPNDEASSPEDSAPPPAGPSTTSPPPDTAPEPQASRRGRPPARAATSSPRRRAQPSPPPARPQYTSPASSYCSAVPTIPPIGKWTVVGLRQALANSEVQFSRKLNKAELYDLYINLQSGYLSPKSTPAPKTANRQSKARKIQRPPRSIPPSSRTRSGSTQSSGRSNRPSASLGRAPDTSAVRPSPPLAEAQHFYSAPLAATPYAARPTGLPSASQPFLAVHNNPYYQWPPAPFADTSARMLATQAQTFHQFPPNVSNPAPSQWQAAQRAYLSDAVSIDLPSVAARALPVSFYPFILSLTGKAYPSDTVSLDLPSDAARALPISFLVDYPSSAGEAYPSVATSIGLLEPWSPFGCSESLPVDLQCLTSACLLARLTRPML</sequence>
<evidence type="ECO:0000313" key="2">
    <source>
        <dbReference type="EMBL" id="ROI27818.1"/>
    </source>
</evidence>
<gene>
    <name evidence="2" type="ORF">DPX16_23140</name>
</gene>
<dbReference type="Proteomes" id="UP000281406">
    <property type="component" value="Unassembled WGS sequence"/>
</dbReference>
<name>A0A3N0XIR6_ANAGA</name>
<reference evidence="2 3" key="1">
    <citation type="submission" date="2018-10" db="EMBL/GenBank/DDBJ databases">
        <title>Genome assembly for a Yunnan-Guizhou Plateau 3E fish, Anabarilius grahami (Regan), and its evolutionary and genetic applications.</title>
        <authorList>
            <person name="Jiang W."/>
        </authorList>
    </citation>
    <scope>NUCLEOTIDE SEQUENCE [LARGE SCALE GENOMIC DNA]</scope>
    <source>
        <strain evidence="2">AG-KIZ</strain>
        <tissue evidence="2">Muscle</tissue>
    </source>
</reference>
<evidence type="ECO:0000313" key="3">
    <source>
        <dbReference type="Proteomes" id="UP000281406"/>
    </source>
</evidence>
<dbReference type="OrthoDB" id="10660433at2759"/>
<organism evidence="2 3">
    <name type="scientific">Anabarilius grahami</name>
    <name type="common">Kanglang fish</name>
    <name type="synonym">Barilius grahami</name>
    <dbReference type="NCBI Taxonomy" id="495550"/>
    <lineage>
        <taxon>Eukaryota</taxon>
        <taxon>Metazoa</taxon>
        <taxon>Chordata</taxon>
        <taxon>Craniata</taxon>
        <taxon>Vertebrata</taxon>
        <taxon>Euteleostomi</taxon>
        <taxon>Actinopterygii</taxon>
        <taxon>Neopterygii</taxon>
        <taxon>Teleostei</taxon>
        <taxon>Ostariophysi</taxon>
        <taxon>Cypriniformes</taxon>
        <taxon>Xenocyprididae</taxon>
        <taxon>Xenocypridinae</taxon>
        <taxon>Xenocypridinae incertae sedis</taxon>
        <taxon>Anabarilius</taxon>
    </lineage>
</organism>
<feature type="region of interest" description="Disordered" evidence="1">
    <location>
        <begin position="127"/>
        <end position="192"/>
    </location>
</feature>
<dbReference type="AlphaFoldDB" id="A0A3N0XIR6"/>
<dbReference type="EMBL" id="RJVU01073043">
    <property type="protein sequence ID" value="ROI27818.1"/>
    <property type="molecule type" value="Genomic_DNA"/>
</dbReference>
<keyword evidence="3" id="KW-1185">Reference proteome</keyword>
<proteinExistence type="predicted"/>
<feature type="compositionally biased region" description="Pro residues" evidence="1">
    <location>
        <begin position="19"/>
        <end position="36"/>
    </location>
</feature>
<feature type="region of interest" description="Disordered" evidence="1">
    <location>
        <begin position="1"/>
        <end position="84"/>
    </location>
</feature>
<comment type="caution">
    <text evidence="2">The sequence shown here is derived from an EMBL/GenBank/DDBJ whole genome shotgun (WGS) entry which is preliminary data.</text>
</comment>
<accession>A0A3N0XIR6</accession>
<feature type="compositionally biased region" description="Low complexity" evidence="1">
    <location>
        <begin position="37"/>
        <end position="55"/>
    </location>
</feature>
<feature type="compositionally biased region" description="Low complexity" evidence="1">
    <location>
        <begin position="156"/>
        <end position="172"/>
    </location>
</feature>
<protein>
    <submittedName>
        <fullName evidence="2">Uncharacterized protein</fullName>
    </submittedName>
</protein>
<evidence type="ECO:0000256" key="1">
    <source>
        <dbReference type="SAM" id="MobiDB-lite"/>
    </source>
</evidence>